<proteinExistence type="predicted"/>
<organism evidence="1">
    <name type="scientific">Candidatus Kentrum sp. MB</name>
    <dbReference type="NCBI Taxonomy" id="2138164"/>
    <lineage>
        <taxon>Bacteria</taxon>
        <taxon>Pseudomonadati</taxon>
        <taxon>Pseudomonadota</taxon>
        <taxon>Gammaproteobacteria</taxon>
        <taxon>Candidatus Kentrum</taxon>
    </lineage>
</organism>
<gene>
    <name evidence="2" type="ORF">BECKMB1821H_GA0114242_103716</name>
    <name evidence="1" type="ORF">BECKMB1821I_GA0114274_103416</name>
</gene>
<evidence type="ECO:0000313" key="2">
    <source>
        <dbReference type="EMBL" id="VFK75963.1"/>
    </source>
</evidence>
<dbReference type="EMBL" id="CAADGH010000037">
    <property type="protein sequence ID" value="VFK75963.1"/>
    <property type="molecule type" value="Genomic_DNA"/>
</dbReference>
<dbReference type="EMBL" id="CAADFQ010000034">
    <property type="protein sequence ID" value="VFK32527.1"/>
    <property type="molecule type" value="Genomic_DNA"/>
</dbReference>
<reference evidence="1" key="1">
    <citation type="submission" date="2019-02" db="EMBL/GenBank/DDBJ databases">
        <authorList>
            <person name="Gruber-Vodicka R. H."/>
            <person name="Seah K. B. B."/>
        </authorList>
    </citation>
    <scope>NUCLEOTIDE SEQUENCE</scope>
    <source>
        <strain evidence="2">BECK_BZ198</strain>
        <strain evidence="1">BECK_BZ199</strain>
    </source>
</reference>
<evidence type="ECO:0000313" key="1">
    <source>
        <dbReference type="EMBL" id="VFK32527.1"/>
    </source>
</evidence>
<sequence>MIKSTIAHRNLGFPRLPNIHARLPALAGGAGISNYLAGKVNGDGPFGLGFEWTAPAYQLFSDVFIGNLEKLIR</sequence>
<name>A0A450XTB3_9GAMM</name>
<dbReference type="AlphaFoldDB" id="A0A450XTB3"/>
<accession>A0A450XTB3</accession>
<protein>
    <submittedName>
        <fullName evidence="1">Uncharacterized protein</fullName>
    </submittedName>
</protein>